<feature type="transmembrane region" description="Helical" evidence="6">
    <location>
        <begin position="407"/>
        <end position="430"/>
    </location>
</feature>
<keyword evidence="2" id="KW-0813">Transport</keyword>
<dbReference type="EMBL" id="LCWV01000005">
    <property type="protein sequence ID" value="PWI73145.1"/>
    <property type="molecule type" value="Genomic_DNA"/>
</dbReference>
<comment type="subcellular location">
    <subcellularLocation>
        <location evidence="1">Membrane</location>
        <topology evidence="1">Multi-pass membrane protein</topology>
    </subcellularLocation>
</comment>
<feature type="transmembrane region" description="Helical" evidence="6">
    <location>
        <begin position="43"/>
        <end position="61"/>
    </location>
</feature>
<dbReference type="PANTHER" id="PTHR45649">
    <property type="entry name" value="AMINO-ACID PERMEASE BAT1"/>
    <property type="match status" value="1"/>
</dbReference>
<gene>
    <name evidence="8" type="ORF">PCL_10160</name>
    <name evidence="7" type="ORF">VFPFJ_11035</name>
</gene>
<dbReference type="PANTHER" id="PTHR45649:SF11">
    <property type="entry name" value="TRANSPORTER, PUTATIVE (EUROFUNG)-RELATED"/>
    <property type="match status" value="1"/>
</dbReference>
<feature type="transmembrane region" description="Helical" evidence="6">
    <location>
        <begin position="381"/>
        <end position="401"/>
    </location>
</feature>
<feature type="transmembrane region" description="Helical" evidence="6">
    <location>
        <begin position="279"/>
        <end position="302"/>
    </location>
</feature>
<evidence type="ECO:0000256" key="4">
    <source>
        <dbReference type="ARBA" id="ARBA00022989"/>
    </source>
</evidence>
<dbReference type="PIRSF" id="PIRSF006060">
    <property type="entry name" value="AA_transporter"/>
    <property type="match status" value="1"/>
</dbReference>
<organism evidence="7 9">
    <name type="scientific">Purpureocillium lilacinum</name>
    <name type="common">Paecilomyces lilacinus</name>
    <dbReference type="NCBI Taxonomy" id="33203"/>
    <lineage>
        <taxon>Eukaryota</taxon>
        <taxon>Fungi</taxon>
        <taxon>Dikarya</taxon>
        <taxon>Ascomycota</taxon>
        <taxon>Pezizomycotina</taxon>
        <taxon>Sordariomycetes</taxon>
        <taxon>Hypocreomycetidae</taxon>
        <taxon>Hypocreales</taxon>
        <taxon>Ophiocordycipitaceae</taxon>
        <taxon>Purpureocillium</taxon>
    </lineage>
</organism>
<comment type="caution">
    <text evidence="7">The sequence shown here is derived from an EMBL/GenBank/DDBJ whole genome shotgun (WGS) entry which is preliminary data.</text>
</comment>
<accession>A0A179G0W5</accession>
<evidence type="ECO:0000256" key="6">
    <source>
        <dbReference type="SAM" id="Phobius"/>
    </source>
</evidence>
<dbReference type="EMBL" id="LSBI01000020">
    <property type="protein sequence ID" value="OAQ71494.1"/>
    <property type="molecule type" value="Genomic_DNA"/>
</dbReference>
<dbReference type="Gene3D" id="1.20.1740.10">
    <property type="entry name" value="Amino acid/polyamine transporter I"/>
    <property type="match status" value="1"/>
</dbReference>
<reference evidence="8 10" key="2">
    <citation type="journal article" date="2016" name="Front. Microbiol.">
        <title>Genome and transcriptome sequences reveal the specific parasitism of the nematophagous Purpureocillium lilacinum 36-1.</title>
        <authorList>
            <person name="Xie J."/>
            <person name="Li S."/>
            <person name="Mo C."/>
            <person name="Xiao X."/>
            <person name="Peng D."/>
            <person name="Wang G."/>
            <person name="Xiao Y."/>
        </authorList>
    </citation>
    <scope>NUCLEOTIDE SEQUENCE [LARGE SCALE GENOMIC DNA]</scope>
    <source>
        <strain evidence="8 10">36-1</strain>
    </source>
</reference>
<evidence type="ECO:0000256" key="5">
    <source>
        <dbReference type="ARBA" id="ARBA00023136"/>
    </source>
</evidence>
<feature type="transmembrane region" description="Helical" evidence="6">
    <location>
        <begin position="137"/>
        <end position="159"/>
    </location>
</feature>
<sequence length="546" mass="59621">MSAESTRESDAEAIAHIRVDDVAKRDDLELEAAGYQREMPRRFSHWSLGALSFVLTCTWLGTGSSVGISLTEASSAGTLWSLPIAGCMTLVLSAGMAELASAFPVAGAQYYWSFMVASDEYKPFASFLNGWLSIGGWWFGSSSVANFVSSMILNIVIAWYPDYVPPSWHQWLIYVALIWSAYAANIFASAWIPRFNSFIFVLSALTLSSTAITLFAAARNHHASAQWIFTDTTNRSGWSSDGFSFVLAVGNAVYAFLGSDCGAHMCEEIPNPCKNVPKVIMYPLVMGLATAFPFAVSLMYAITDIDAVLGTITGLPVLEIYYQGTGSKVAASILMALFAFCFYANLIANGTTCSRTMWAVSRDGAMPFSNIWMRVHPRFKVPVNAMLLSATITSIYGLIFLGSTTAFSSMVATAIIFLQTSCAIPQAIVLYRGRDRVLPERYFSLGKYGAAFNSVSVAWVVFLDVLYCFPTAMPVTPQNMNYVSVISVGLLLFVVLLWFTTKRKAFKGPRVNYERMLAMRAQAVQGRGDNVPHQALSSQGASVKGD</sequence>
<dbReference type="AlphaFoldDB" id="A0A179G0W5"/>
<dbReference type="Proteomes" id="UP000245956">
    <property type="component" value="Unassembled WGS sequence"/>
</dbReference>
<dbReference type="Proteomes" id="UP000078340">
    <property type="component" value="Unassembled WGS sequence"/>
</dbReference>
<keyword evidence="3 6" id="KW-0812">Transmembrane</keyword>
<evidence type="ECO:0000313" key="8">
    <source>
        <dbReference type="EMBL" id="PWI73145.1"/>
    </source>
</evidence>
<dbReference type="GO" id="GO:0016020">
    <property type="term" value="C:membrane"/>
    <property type="evidence" value="ECO:0007669"/>
    <property type="project" value="UniProtKB-SubCell"/>
</dbReference>
<protein>
    <submittedName>
        <fullName evidence="7">Amino acid transporter</fullName>
    </submittedName>
</protein>
<evidence type="ECO:0000313" key="7">
    <source>
        <dbReference type="EMBL" id="OAQ71494.1"/>
    </source>
</evidence>
<keyword evidence="5 6" id="KW-0472">Membrane</keyword>
<evidence type="ECO:0000256" key="3">
    <source>
        <dbReference type="ARBA" id="ARBA00022692"/>
    </source>
</evidence>
<reference evidence="7 9" key="3">
    <citation type="submission" date="2016-02" db="EMBL/GenBank/DDBJ databases">
        <title>Biosynthesis of antibiotic leucinostatins and their inhibition on Phytophthora in bio-control Purpureocillium lilacinum.</title>
        <authorList>
            <person name="Wang G."/>
            <person name="Liu Z."/>
            <person name="Lin R."/>
            <person name="Li E."/>
            <person name="Mao Z."/>
            <person name="Ling J."/>
            <person name="Yin W."/>
            <person name="Xie B."/>
        </authorList>
    </citation>
    <scope>NUCLEOTIDE SEQUENCE [LARGE SCALE GENOMIC DNA]</scope>
    <source>
        <strain evidence="7">PLFJ-1</strain>
    </source>
</reference>
<dbReference type="OMA" id="YMSACIS"/>
<name>A0A179G0W5_PURLI</name>
<dbReference type="Pfam" id="PF13520">
    <property type="entry name" value="AA_permease_2"/>
    <property type="match status" value="1"/>
</dbReference>
<evidence type="ECO:0000256" key="2">
    <source>
        <dbReference type="ARBA" id="ARBA00022448"/>
    </source>
</evidence>
<feature type="transmembrane region" description="Helical" evidence="6">
    <location>
        <begin position="482"/>
        <end position="500"/>
    </location>
</feature>
<dbReference type="InterPro" id="IPR002293">
    <property type="entry name" value="AA/rel_permease1"/>
</dbReference>
<proteinExistence type="predicted"/>
<keyword evidence="4 6" id="KW-1133">Transmembrane helix</keyword>
<dbReference type="GO" id="GO:0022857">
    <property type="term" value="F:transmembrane transporter activity"/>
    <property type="evidence" value="ECO:0007669"/>
    <property type="project" value="InterPro"/>
</dbReference>
<feature type="transmembrane region" description="Helical" evidence="6">
    <location>
        <begin position="171"/>
        <end position="192"/>
    </location>
</feature>
<reference evidence="8" key="1">
    <citation type="submission" date="2015-05" db="EMBL/GenBank/DDBJ databases">
        <authorList>
            <person name="Wang D.B."/>
            <person name="Wang M."/>
        </authorList>
    </citation>
    <scope>NUCLEOTIDE SEQUENCE</scope>
    <source>
        <strain evidence="8">36-1</strain>
    </source>
</reference>
<evidence type="ECO:0000313" key="10">
    <source>
        <dbReference type="Proteomes" id="UP000245956"/>
    </source>
</evidence>
<feature type="transmembrane region" description="Helical" evidence="6">
    <location>
        <begin position="442"/>
        <end position="462"/>
    </location>
</feature>
<evidence type="ECO:0000313" key="9">
    <source>
        <dbReference type="Proteomes" id="UP000078340"/>
    </source>
</evidence>
<feature type="transmembrane region" description="Helical" evidence="6">
    <location>
        <begin position="198"/>
        <end position="218"/>
    </location>
</feature>
<evidence type="ECO:0000256" key="1">
    <source>
        <dbReference type="ARBA" id="ARBA00004141"/>
    </source>
</evidence>
<feature type="transmembrane region" description="Helical" evidence="6">
    <location>
        <begin position="329"/>
        <end position="348"/>
    </location>
</feature>